<evidence type="ECO:0000313" key="2">
    <source>
        <dbReference type="Proteomes" id="UP001497382"/>
    </source>
</evidence>
<dbReference type="EMBL" id="CAXIEN010000014">
    <property type="protein sequence ID" value="CAL1264773.1"/>
    <property type="molecule type" value="Genomic_DNA"/>
</dbReference>
<accession>A0AAV1Z2Z6</accession>
<reference evidence="1 2" key="1">
    <citation type="submission" date="2024-04" db="EMBL/GenBank/DDBJ databases">
        <authorList>
            <person name="Rising A."/>
            <person name="Reimegard J."/>
            <person name="Sonavane S."/>
            <person name="Akerstrom W."/>
            <person name="Nylinder S."/>
            <person name="Hedman E."/>
            <person name="Kallberg Y."/>
        </authorList>
    </citation>
    <scope>NUCLEOTIDE SEQUENCE [LARGE SCALE GENOMIC DNA]</scope>
</reference>
<sequence>MGRFYRCGSNDSLRYKLCGLVVARSLGLRTRHDSALGQSLVLH</sequence>
<name>A0AAV1Z2Z6_9ARAC</name>
<organism evidence="1 2">
    <name type="scientific">Larinioides sclopetarius</name>
    <dbReference type="NCBI Taxonomy" id="280406"/>
    <lineage>
        <taxon>Eukaryota</taxon>
        <taxon>Metazoa</taxon>
        <taxon>Ecdysozoa</taxon>
        <taxon>Arthropoda</taxon>
        <taxon>Chelicerata</taxon>
        <taxon>Arachnida</taxon>
        <taxon>Araneae</taxon>
        <taxon>Araneomorphae</taxon>
        <taxon>Entelegynae</taxon>
        <taxon>Araneoidea</taxon>
        <taxon>Araneidae</taxon>
        <taxon>Larinioides</taxon>
    </lineage>
</organism>
<gene>
    <name evidence="1" type="ORF">LARSCL_LOCUS2150</name>
</gene>
<dbReference type="Proteomes" id="UP001497382">
    <property type="component" value="Unassembled WGS sequence"/>
</dbReference>
<proteinExistence type="predicted"/>
<dbReference type="AlphaFoldDB" id="A0AAV1Z2Z6"/>
<comment type="caution">
    <text evidence="1">The sequence shown here is derived from an EMBL/GenBank/DDBJ whole genome shotgun (WGS) entry which is preliminary data.</text>
</comment>
<keyword evidence="2" id="KW-1185">Reference proteome</keyword>
<protein>
    <submittedName>
        <fullName evidence="1">Uncharacterized protein</fullName>
    </submittedName>
</protein>
<evidence type="ECO:0000313" key="1">
    <source>
        <dbReference type="EMBL" id="CAL1264773.1"/>
    </source>
</evidence>